<sequence length="77" mass="8671">MANFESGVSRYIQTAAVVRVVFPVDLKGNEYICCDACQFYRKSSSRCGLTNEPLLWPGRYVGSDCPLELIEETEDKT</sequence>
<name>A0A8S5M6P3_9CAUD</name>
<accession>A0A8S5M6P3</accession>
<reference evidence="1" key="1">
    <citation type="journal article" date="2021" name="Proc. Natl. Acad. Sci. U.S.A.">
        <title>A Catalog of Tens of Thousands of Viruses from Human Metagenomes Reveals Hidden Associations with Chronic Diseases.</title>
        <authorList>
            <person name="Tisza M.J."/>
            <person name="Buck C.B."/>
        </authorList>
    </citation>
    <scope>NUCLEOTIDE SEQUENCE</scope>
    <source>
        <strain evidence="1">CtHDv29</strain>
    </source>
</reference>
<evidence type="ECO:0000313" key="1">
    <source>
        <dbReference type="EMBL" id="DAD77898.1"/>
    </source>
</evidence>
<protein>
    <submittedName>
        <fullName evidence="1">Uncharacterized protein</fullName>
    </submittedName>
</protein>
<dbReference type="EMBL" id="BK014836">
    <property type="protein sequence ID" value="DAD77898.1"/>
    <property type="molecule type" value="Genomic_DNA"/>
</dbReference>
<proteinExistence type="predicted"/>
<organism evidence="1">
    <name type="scientific">Siphoviridae sp. ctHDv29</name>
    <dbReference type="NCBI Taxonomy" id="2826228"/>
    <lineage>
        <taxon>Viruses</taxon>
        <taxon>Duplodnaviria</taxon>
        <taxon>Heunggongvirae</taxon>
        <taxon>Uroviricota</taxon>
        <taxon>Caudoviricetes</taxon>
    </lineage>
</organism>